<dbReference type="PANTHER" id="PTHR31083:SF25">
    <property type="entry name" value="PROTEIN UPSTREAM OF FLC-LIKE"/>
    <property type="match status" value="1"/>
</dbReference>
<keyword evidence="2" id="KW-0217">Developmental protein</keyword>
<keyword evidence="3" id="KW-1003">Cell membrane</keyword>
<sequence>MTTDATPEIFISRKNRNATGIRDPMMLNSIPKSTPAKVSVLYYLTRNGHIEHPHLIDVPRSSLDGLYLRDVINTLNNHRGKGMANMYSWSFKRSYKNGYVWHDLSADDLIQVPNGHDYVLKGSELLQTHPPETNHSGDDCSAAAAASVIRRRRNQSWSSFDNPQEYMVVKCESSRELAATQTVSLPSPPPSNSSSEEVSVRATVEDQHDGSGRKKASQVLMHLIACGGLKMQAALSEPHTSAQEKPIRKSERTKEQPKKFTDYIMCATSDSG</sequence>
<organism evidence="10 11">
    <name type="scientific">Mikania micrantha</name>
    <name type="common">bitter vine</name>
    <dbReference type="NCBI Taxonomy" id="192012"/>
    <lineage>
        <taxon>Eukaryota</taxon>
        <taxon>Viridiplantae</taxon>
        <taxon>Streptophyta</taxon>
        <taxon>Embryophyta</taxon>
        <taxon>Tracheophyta</taxon>
        <taxon>Spermatophyta</taxon>
        <taxon>Magnoliopsida</taxon>
        <taxon>eudicotyledons</taxon>
        <taxon>Gunneridae</taxon>
        <taxon>Pentapetalae</taxon>
        <taxon>asterids</taxon>
        <taxon>campanulids</taxon>
        <taxon>Asterales</taxon>
        <taxon>Asteraceae</taxon>
        <taxon>Asteroideae</taxon>
        <taxon>Heliantheae alliance</taxon>
        <taxon>Eupatorieae</taxon>
        <taxon>Mikania</taxon>
    </lineage>
</organism>
<keyword evidence="5" id="KW-0472">Membrane</keyword>
<feature type="compositionally biased region" description="Basic and acidic residues" evidence="8">
    <location>
        <begin position="203"/>
        <end position="212"/>
    </location>
</feature>
<dbReference type="GO" id="GO:0051258">
    <property type="term" value="P:protein polymerization"/>
    <property type="evidence" value="ECO:0007669"/>
    <property type="project" value="UniProtKB-ARBA"/>
</dbReference>
<proteinExistence type="inferred from homology"/>
<keyword evidence="11" id="KW-1185">Reference proteome</keyword>
<dbReference type="OrthoDB" id="1280899at2759"/>
<feature type="region of interest" description="Disordered" evidence="8">
    <location>
        <begin position="235"/>
        <end position="260"/>
    </location>
</feature>
<comment type="subcellular location">
    <subcellularLocation>
        <location evidence="1">Cell membrane</location>
        <topology evidence="1">Peripheral membrane protein</topology>
        <orientation evidence="1">Cytoplasmic side</orientation>
    </subcellularLocation>
</comment>
<evidence type="ECO:0000313" key="10">
    <source>
        <dbReference type="EMBL" id="KAD4586070.1"/>
    </source>
</evidence>
<evidence type="ECO:0000256" key="4">
    <source>
        <dbReference type="ARBA" id="ARBA00022618"/>
    </source>
</evidence>
<keyword evidence="4" id="KW-0132">Cell division</keyword>
<gene>
    <name evidence="10" type="ORF">E3N88_23671</name>
</gene>
<dbReference type="GO" id="GO:0051301">
    <property type="term" value="P:cell division"/>
    <property type="evidence" value="ECO:0007669"/>
    <property type="project" value="UniProtKB-KW"/>
</dbReference>
<evidence type="ECO:0000256" key="1">
    <source>
        <dbReference type="ARBA" id="ARBA00004413"/>
    </source>
</evidence>
<evidence type="ECO:0000313" key="11">
    <source>
        <dbReference type="Proteomes" id="UP000326396"/>
    </source>
</evidence>
<keyword evidence="6" id="KW-0131">Cell cycle</keyword>
<dbReference type="InterPro" id="IPR010369">
    <property type="entry name" value="SOK"/>
</dbReference>
<evidence type="ECO:0000256" key="2">
    <source>
        <dbReference type="ARBA" id="ARBA00022473"/>
    </source>
</evidence>
<evidence type="ECO:0000256" key="7">
    <source>
        <dbReference type="ARBA" id="ARBA00024211"/>
    </source>
</evidence>
<accession>A0A5N6NFJ9</accession>
<dbReference type="InterPro" id="IPR048351">
    <property type="entry name" value="SOK_DIX"/>
</dbReference>
<feature type="compositionally biased region" description="Basic and acidic residues" evidence="8">
    <location>
        <begin position="245"/>
        <end position="260"/>
    </location>
</feature>
<feature type="domain" description="SOSEKI DIX-like" evidence="9">
    <location>
        <begin position="38"/>
        <end position="126"/>
    </location>
</feature>
<dbReference type="GO" id="GO:0005886">
    <property type="term" value="C:plasma membrane"/>
    <property type="evidence" value="ECO:0007669"/>
    <property type="project" value="UniProtKB-SubCell"/>
</dbReference>
<dbReference type="Pfam" id="PF06136">
    <property type="entry name" value="SOK"/>
    <property type="match status" value="1"/>
</dbReference>
<evidence type="ECO:0000256" key="6">
    <source>
        <dbReference type="ARBA" id="ARBA00023306"/>
    </source>
</evidence>
<evidence type="ECO:0000256" key="8">
    <source>
        <dbReference type="SAM" id="MobiDB-lite"/>
    </source>
</evidence>
<evidence type="ECO:0000256" key="5">
    <source>
        <dbReference type="ARBA" id="ARBA00023136"/>
    </source>
</evidence>
<feature type="region of interest" description="Disordered" evidence="8">
    <location>
        <begin position="179"/>
        <end position="215"/>
    </location>
</feature>
<dbReference type="PANTHER" id="PTHR31083">
    <property type="entry name" value="UPSTREAM OF FLC PROTEIN (DUF966)"/>
    <property type="match status" value="1"/>
</dbReference>
<evidence type="ECO:0000256" key="3">
    <source>
        <dbReference type="ARBA" id="ARBA00022475"/>
    </source>
</evidence>
<protein>
    <recommendedName>
        <fullName evidence="9">SOSEKI DIX-like domain-containing protein</fullName>
    </recommendedName>
</protein>
<dbReference type="EMBL" id="SZYD01000012">
    <property type="protein sequence ID" value="KAD4586070.1"/>
    <property type="molecule type" value="Genomic_DNA"/>
</dbReference>
<reference evidence="10 11" key="1">
    <citation type="submission" date="2019-05" db="EMBL/GenBank/DDBJ databases">
        <title>Mikania micrantha, genome provides insights into the molecular mechanism of rapid growth.</title>
        <authorList>
            <person name="Liu B."/>
        </authorList>
    </citation>
    <scope>NUCLEOTIDE SEQUENCE [LARGE SCALE GENOMIC DNA]</scope>
    <source>
        <strain evidence="10">NLD-2019</strain>
        <tissue evidence="10">Leaf</tissue>
    </source>
</reference>
<name>A0A5N6NFJ9_9ASTR</name>
<comment type="similarity">
    <text evidence="7">Belongs to the SOSEKI family.</text>
</comment>
<evidence type="ECO:0000259" key="9">
    <source>
        <dbReference type="Pfam" id="PF06136"/>
    </source>
</evidence>
<dbReference type="Proteomes" id="UP000326396">
    <property type="component" value="Linkage Group LG2"/>
</dbReference>
<dbReference type="AlphaFoldDB" id="A0A5N6NFJ9"/>
<comment type="caution">
    <text evidence="10">The sequence shown here is derived from an EMBL/GenBank/DDBJ whole genome shotgun (WGS) entry which is preliminary data.</text>
</comment>